<name>A0AAV8QXD6_ENSVE</name>
<organism evidence="1 2">
    <name type="scientific">Ensete ventricosum</name>
    <name type="common">Abyssinian banana</name>
    <name type="synonym">Musa ensete</name>
    <dbReference type="NCBI Taxonomy" id="4639"/>
    <lineage>
        <taxon>Eukaryota</taxon>
        <taxon>Viridiplantae</taxon>
        <taxon>Streptophyta</taxon>
        <taxon>Embryophyta</taxon>
        <taxon>Tracheophyta</taxon>
        <taxon>Spermatophyta</taxon>
        <taxon>Magnoliopsida</taxon>
        <taxon>Liliopsida</taxon>
        <taxon>Zingiberales</taxon>
        <taxon>Musaceae</taxon>
        <taxon>Ensete</taxon>
    </lineage>
</organism>
<evidence type="ECO:0000313" key="2">
    <source>
        <dbReference type="Proteomes" id="UP001222027"/>
    </source>
</evidence>
<dbReference type="AlphaFoldDB" id="A0AAV8QXD6"/>
<keyword evidence="2" id="KW-1185">Reference proteome</keyword>
<dbReference type="Proteomes" id="UP001222027">
    <property type="component" value="Unassembled WGS sequence"/>
</dbReference>
<gene>
    <name evidence="1" type="ORF">OPV22_012551</name>
</gene>
<protein>
    <submittedName>
        <fullName evidence="1">Uncharacterized protein</fullName>
    </submittedName>
</protein>
<dbReference type="EMBL" id="JAQQAF010000004">
    <property type="protein sequence ID" value="KAJ8490830.1"/>
    <property type="molecule type" value="Genomic_DNA"/>
</dbReference>
<proteinExistence type="predicted"/>
<comment type="caution">
    <text evidence="1">The sequence shown here is derived from an EMBL/GenBank/DDBJ whole genome shotgun (WGS) entry which is preliminary data.</text>
</comment>
<evidence type="ECO:0000313" key="1">
    <source>
        <dbReference type="EMBL" id="KAJ8490830.1"/>
    </source>
</evidence>
<sequence length="70" mass="7833">MHILHSNLQTLVSSMHSETAINKCRVTCLSSGQVMQLVPPDIAHSFCLSQFQEEDVLNGTRENCNQFNQA</sequence>
<reference evidence="1 2" key="1">
    <citation type="submission" date="2022-12" db="EMBL/GenBank/DDBJ databases">
        <title>Chromosome-scale assembly of the Ensete ventricosum genome.</title>
        <authorList>
            <person name="Dussert Y."/>
            <person name="Stocks J."/>
            <person name="Wendawek A."/>
            <person name="Woldeyes F."/>
            <person name="Nichols R.A."/>
            <person name="Borrell J.S."/>
        </authorList>
    </citation>
    <scope>NUCLEOTIDE SEQUENCE [LARGE SCALE GENOMIC DNA]</scope>
    <source>
        <strain evidence="2">cv. Maze</strain>
        <tissue evidence="1">Seeds</tissue>
    </source>
</reference>
<accession>A0AAV8QXD6</accession>